<proteinExistence type="predicted"/>
<protein>
    <recommendedName>
        <fullName evidence="1">Aminotransferase-like plant mobile domain-containing protein</fullName>
    </recommendedName>
</protein>
<evidence type="ECO:0000313" key="3">
    <source>
        <dbReference type="Proteomes" id="UP000000226"/>
    </source>
</evidence>
<dbReference type="GO" id="GO:0010073">
    <property type="term" value="P:meristem maintenance"/>
    <property type="evidence" value="ECO:0007669"/>
    <property type="project" value="InterPro"/>
</dbReference>
<accession>V7AL24</accession>
<evidence type="ECO:0000259" key="1">
    <source>
        <dbReference type="Pfam" id="PF10536"/>
    </source>
</evidence>
<dbReference type="AlphaFoldDB" id="V7AL24"/>
<evidence type="ECO:0000313" key="2">
    <source>
        <dbReference type="EMBL" id="ESW05573.1"/>
    </source>
</evidence>
<gene>
    <name evidence="2" type="ORF">PHAVU_011G191000g</name>
</gene>
<sequence>MFLLRSKDKHVTKDLWEGNERLLRPRRHAIWVLKHEDIVDQRVKHLIDHSSSRHLLQFTNIDFNQLLLTTLVERLSPGLLVELPHHATEDVIAQHARAHILTLIGSILMLDSSSSKVHLMYLLLLADLNNVRNYSWESAVLASLYRVLDHEIDLNQDDIGGCTLLL</sequence>
<dbReference type="InterPro" id="IPR044824">
    <property type="entry name" value="MAIN-like"/>
</dbReference>
<reference evidence="3" key="1">
    <citation type="journal article" date="2014" name="Nat. Genet.">
        <title>A reference genome for common bean and genome-wide analysis of dual domestications.</title>
        <authorList>
            <person name="Schmutz J."/>
            <person name="McClean P.E."/>
            <person name="Mamidi S."/>
            <person name="Wu G.A."/>
            <person name="Cannon S.B."/>
            <person name="Grimwood J."/>
            <person name="Jenkins J."/>
            <person name="Shu S."/>
            <person name="Song Q."/>
            <person name="Chavarro C."/>
            <person name="Torres-Torres M."/>
            <person name="Geffroy V."/>
            <person name="Moghaddam S.M."/>
            <person name="Gao D."/>
            <person name="Abernathy B."/>
            <person name="Barry K."/>
            <person name="Blair M."/>
            <person name="Brick M.A."/>
            <person name="Chovatia M."/>
            <person name="Gepts P."/>
            <person name="Goodstein D.M."/>
            <person name="Gonzales M."/>
            <person name="Hellsten U."/>
            <person name="Hyten D.L."/>
            <person name="Jia G."/>
            <person name="Kelly J.D."/>
            <person name="Kudrna D."/>
            <person name="Lee R."/>
            <person name="Richard M.M."/>
            <person name="Miklas P.N."/>
            <person name="Osorno J.M."/>
            <person name="Rodrigues J."/>
            <person name="Thareau V."/>
            <person name="Urrea C.A."/>
            <person name="Wang M."/>
            <person name="Yu Y."/>
            <person name="Zhang M."/>
            <person name="Wing R.A."/>
            <person name="Cregan P.B."/>
            <person name="Rokhsar D.S."/>
            <person name="Jackson S.A."/>
        </authorList>
    </citation>
    <scope>NUCLEOTIDE SEQUENCE [LARGE SCALE GENOMIC DNA]</scope>
    <source>
        <strain evidence="3">cv. G19833</strain>
    </source>
</reference>
<keyword evidence="3" id="KW-1185">Reference proteome</keyword>
<dbReference type="EMBL" id="CM002298">
    <property type="protein sequence ID" value="ESW05573.1"/>
    <property type="molecule type" value="Genomic_DNA"/>
</dbReference>
<dbReference type="STRING" id="3885.V7AL24"/>
<feature type="domain" description="Aminotransferase-like plant mobile" evidence="1">
    <location>
        <begin position="88"/>
        <end position="165"/>
    </location>
</feature>
<dbReference type="Gramene" id="ESW05573">
    <property type="protein sequence ID" value="ESW05573"/>
    <property type="gene ID" value="PHAVU_011G191000g"/>
</dbReference>
<dbReference type="PANTHER" id="PTHR46033">
    <property type="entry name" value="PROTEIN MAIN-LIKE 2"/>
    <property type="match status" value="1"/>
</dbReference>
<dbReference type="Pfam" id="PF10536">
    <property type="entry name" value="PMD"/>
    <property type="match status" value="1"/>
</dbReference>
<dbReference type="Proteomes" id="UP000000226">
    <property type="component" value="Chromosome 11"/>
</dbReference>
<organism evidence="2 3">
    <name type="scientific">Phaseolus vulgaris</name>
    <name type="common">Kidney bean</name>
    <name type="synonym">French bean</name>
    <dbReference type="NCBI Taxonomy" id="3885"/>
    <lineage>
        <taxon>Eukaryota</taxon>
        <taxon>Viridiplantae</taxon>
        <taxon>Streptophyta</taxon>
        <taxon>Embryophyta</taxon>
        <taxon>Tracheophyta</taxon>
        <taxon>Spermatophyta</taxon>
        <taxon>Magnoliopsida</taxon>
        <taxon>eudicotyledons</taxon>
        <taxon>Gunneridae</taxon>
        <taxon>Pentapetalae</taxon>
        <taxon>rosids</taxon>
        <taxon>fabids</taxon>
        <taxon>Fabales</taxon>
        <taxon>Fabaceae</taxon>
        <taxon>Papilionoideae</taxon>
        <taxon>50 kb inversion clade</taxon>
        <taxon>NPAAA clade</taxon>
        <taxon>indigoferoid/millettioid clade</taxon>
        <taxon>Phaseoleae</taxon>
        <taxon>Phaseolus</taxon>
    </lineage>
</organism>
<dbReference type="OrthoDB" id="1939467at2759"/>
<dbReference type="InterPro" id="IPR019557">
    <property type="entry name" value="AminoTfrase-like_pln_mobile"/>
</dbReference>
<dbReference type="PANTHER" id="PTHR46033:SF8">
    <property type="entry name" value="PROTEIN MAINTENANCE OF MERISTEMS-LIKE"/>
    <property type="match status" value="1"/>
</dbReference>
<name>V7AL24_PHAVU</name>